<comment type="caution">
    <text evidence="1">The sequence shown here is derived from an EMBL/GenBank/DDBJ whole genome shotgun (WGS) entry which is preliminary data.</text>
</comment>
<dbReference type="EMBL" id="JAPQKQ010000001">
    <property type="protein sequence ID" value="KAJ5213050.1"/>
    <property type="molecule type" value="Genomic_DNA"/>
</dbReference>
<protein>
    <submittedName>
        <fullName evidence="1">Uncharacterized protein</fullName>
    </submittedName>
</protein>
<dbReference type="OrthoDB" id="4354733at2759"/>
<dbReference type="AlphaFoldDB" id="A0A9W9T939"/>
<sequence length="65" mass="7831">MTSRMLQDENYQAGEDHRKRRQLFCHMHVDEPQYAKHVESLRELRLLTIELGQSMETGAKDIRFR</sequence>
<reference evidence="1" key="1">
    <citation type="submission" date="2022-11" db="EMBL/GenBank/DDBJ databases">
        <authorList>
            <person name="Petersen C."/>
        </authorList>
    </citation>
    <scope>NUCLEOTIDE SEQUENCE</scope>
    <source>
        <strain evidence="1">IBT 20477</strain>
    </source>
</reference>
<organism evidence="1 2">
    <name type="scientific">Penicillium cf. viridicatum</name>
    <dbReference type="NCBI Taxonomy" id="2972119"/>
    <lineage>
        <taxon>Eukaryota</taxon>
        <taxon>Fungi</taxon>
        <taxon>Dikarya</taxon>
        <taxon>Ascomycota</taxon>
        <taxon>Pezizomycotina</taxon>
        <taxon>Eurotiomycetes</taxon>
        <taxon>Eurotiomycetidae</taxon>
        <taxon>Eurotiales</taxon>
        <taxon>Aspergillaceae</taxon>
        <taxon>Penicillium</taxon>
    </lineage>
</organism>
<proteinExistence type="predicted"/>
<reference evidence="1" key="2">
    <citation type="journal article" date="2023" name="IMA Fungus">
        <title>Comparative genomic study of the Penicillium genus elucidates a diverse pangenome and 15 lateral gene transfer events.</title>
        <authorList>
            <person name="Petersen C."/>
            <person name="Sorensen T."/>
            <person name="Nielsen M.R."/>
            <person name="Sondergaard T.E."/>
            <person name="Sorensen J.L."/>
            <person name="Fitzpatrick D.A."/>
            <person name="Frisvad J.C."/>
            <person name="Nielsen K.L."/>
        </authorList>
    </citation>
    <scope>NUCLEOTIDE SEQUENCE</scope>
    <source>
        <strain evidence="1">IBT 20477</strain>
    </source>
</reference>
<accession>A0A9W9T939</accession>
<keyword evidence="2" id="KW-1185">Reference proteome</keyword>
<evidence type="ECO:0000313" key="1">
    <source>
        <dbReference type="EMBL" id="KAJ5213050.1"/>
    </source>
</evidence>
<evidence type="ECO:0000313" key="2">
    <source>
        <dbReference type="Proteomes" id="UP001150942"/>
    </source>
</evidence>
<gene>
    <name evidence="1" type="ORF">N7449_000219</name>
</gene>
<dbReference type="Proteomes" id="UP001150942">
    <property type="component" value="Unassembled WGS sequence"/>
</dbReference>
<name>A0A9W9T939_9EURO</name>